<dbReference type="InParanoid" id="A0A1U7RZJ2"/>
<evidence type="ECO:0000259" key="9">
    <source>
        <dbReference type="PROSITE" id="PS51225"/>
    </source>
</evidence>
<dbReference type="GeneID" id="102374338"/>
<sequence>MEAGSGSGPSCLGQLRAFLSSRKGIVLTNEIGLCIIVLICYGASRTPGYSGVAIFEMIFAIVFLIVFTLGLHKQITVVHWGWSDFIRTVIGCLLFIITSLIVIVGHRDAAGTVGGVFGLLAGIVFGYDCYLTFPSLRKSHAPAPTESPEGA</sequence>
<keyword evidence="3 8" id="KW-1133">Transmembrane helix</keyword>
<comment type="subcellular location">
    <subcellularLocation>
        <location evidence="1">Membrane</location>
        <topology evidence="1">Multi-pass membrane protein</topology>
    </subcellularLocation>
</comment>
<dbReference type="GO" id="GO:0016020">
    <property type="term" value="C:membrane"/>
    <property type="evidence" value="ECO:0007669"/>
    <property type="project" value="UniProtKB-SubCell"/>
</dbReference>
<accession>A0A1U7RZJ2</accession>
<dbReference type="PROSITE" id="PS51225">
    <property type="entry name" value="MARVEL"/>
    <property type="match status" value="1"/>
</dbReference>
<keyword evidence="10" id="KW-1185">Reference proteome</keyword>
<evidence type="ECO:0000256" key="2">
    <source>
        <dbReference type="ARBA" id="ARBA00022692"/>
    </source>
</evidence>
<evidence type="ECO:0000313" key="10">
    <source>
        <dbReference type="Proteomes" id="UP000189705"/>
    </source>
</evidence>
<name>A0A1U7RZJ2_ALLSI</name>
<dbReference type="AlphaFoldDB" id="A0A1U7RZJ2"/>
<evidence type="ECO:0000256" key="5">
    <source>
        <dbReference type="ARBA" id="ARBA00037152"/>
    </source>
</evidence>
<keyword evidence="2 7" id="KW-0812">Transmembrane</keyword>
<dbReference type="KEGG" id="asn:102374338"/>
<evidence type="ECO:0000256" key="1">
    <source>
        <dbReference type="ARBA" id="ARBA00004141"/>
    </source>
</evidence>
<keyword evidence="4 7" id="KW-0472">Membrane</keyword>
<dbReference type="eggNOG" id="KOG4788">
    <property type="taxonomic scope" value="Eukaryota"/>
</dbReference>
<gene>
    <name evidence="11" type="primary">PLP2</name>
</gene>
<evidence type="ECO:0000256" key="8">
    <source>
        <dbReference type="SAM" id="Phobius"/>
    </source>
</evidence>
<dbReference type="Proteomes" id="UP000189705">
    <property type="component" value="Unplaced"/>
</dbReference>
<feature type="transmembrane region" description="Helical" evidence="8">
    <location>
        <begin position="50"/>
        <end position="72"/>
    </location>
</feature>
<reference evidence="11" key="1">
    <citation type="submission" date="2025-08" db="UniProtKB">
        <authorList>
            <consortium name="RefSeq"/>
        </authorList>
    </citation>
    <scope>IDENTIFICATION</scope>
</reference>
<feature type="domain" description="MARVEL" evidence="9">
    <location>
        <begin position="18"/>
        <end position="137"/>
    </location>
</feature>
<evidence type="ECO:0000256" key="7">
    <source>
        <dbReference type="PROSITE-ProRule" id="PRU00581"/>
    </source>
</evidence>
<evidence type="ECO:0000256" key="6">
    <source>
        <dbReference type="ARBA" id="ARBA00039459"/>
    </source>
</evidence>
<protein>
    <recommendedName>
        <fullName evidence="6">Proteolipid protein 2</fullName>
    </recommendedName>
</protein>
<evidence type="ECO:0000256" key="4">
    <source>
        <dbReference type="ARBA" id="ARBA00023136"/>
    </source>
</evidence>
<feature type="transmembrane region" description="Helical" evidence="8">
    <location>
        <begin position="110"/>
        <end position="130"/>
    </location>
</feature>
<evidence type="ECO:0000256" key="3">
    <source>
        <dbReference type="ARBA" id="ARBA00022989"/>
    </source>
</evidence>
<dbReference type="Pfam" id="PF01284">
    <property type="entry name" value="MARVEL"/>
    <property type="match status" value="1"/>
</dbReference>
<dbReference type="OrthoDB" id="9898022at2759"/>
<dbReference type="CTD" id="5355"/>
<proteinExistence type="predicted"/>
<comment type="function">
    <text evidence="5">May play a role in cell differentiation in the intestinal epithelium.</text>
</comment>
<dbReference type="InterPro" id="IPR050578">
    <property type="entry name" value="MARVEL-CKLF_proteins"/>
</dbReference>
<dbReference type="PANTHER" id="PTHR22776:SF4">
    <property type="entry name" value="PROTEOLIPID PROTEIN 2"/>
    <property type="match status" value="1"/>
</dbReference>
<organism evidence="10 11">
    <name type="scientific">Alligator sinensis</name>
    <name type="common">Chinese alligator</name>
    <dbReference type="NCBI Taxonomy" id="38654"/>
    <lineage>
        <taxon>Eukaryota</taxon>
        <taxon>Metazoa</taxon>
        <taxon>Chordata</taxon>
        <taxon>Craniata</taxon>
        <taxon>Vertebrata</taxon>
        <taxon>Euteleostomi</taxon>
        <taxon>Archelosauria</taxon>
        <taxon>Archosauria</taxon>
        <taxon>Crocodylia</taxon>
        <taxon>Alligatoridae</taxon>
        <taxon>Alligatorinae</taxon>
        <taxon>Alligator</taxon>
    </lineage>
</organism>
<dbReference type="RefSeq" id="XP_006032044.1">
    <property type="nucleotide sequence ID" value="XM_006031982.3"/>
</dbReference>
<feature type="transmembrane region" description="Helical" evidence="8">
    <location>
        <begin position="84"/>
        <end position="104"/>
    </location>
</feature>
<evidence type="ECO:0000313" key="11">
    <source>
        <dbReference type="RefSeq" id="XP_006032044.1"/>
    </source>
</evidence>
<feature type="transmembrane region" description="Helical" evidence="8">
    <location>
        <begin position="24"/>
        <end position="44"/>
    </location>
</feature>
<dbReference type="PANTHER" id="PTHR22776">
    <property type="entry name" value="MARVEL-CONTAINING POTENTIAL LIPID RAFT-ASSOCIATED PROTEIN"/>
    <property type="match status" value="1"/>
</dbReference>
<dbReference type="InterPro" id="IPR008253">
    <property type="entry name" value="Marvel"/>
</dbReference>